<keyword evidence="11 16" id="KW-0915">Sodium</keyword>
<dbReference type="GO" id="GO:0055085">
    <property type="term" value="P:transmembrane transport"/>
    <property type="evidence" value="ECO:0007669"/>
    <property type="project" value="InterPro"/>
</dbReference>
<dbReference type="GO" id="GO:0006814">
    <property type="term" value="P:sodium ion transport"/>
    <property type="evidence" value="ECO:0007669"/>
    <property type="project" value="UniProtKB-UniRule"/>
</dbReference>
<keyword evidence="3" id="KW-0997">Cell inner membrane</keyword>
<evidence type="ECO:0000256" key="10">
    <source>
        <dbReference type="ARBA" id="ARBA00023027"/>
    </source>
</evidence>
<dbReference type="Pfam" id="PF03116">
    <property type="entry name" value="NQR2_RnfD_RnfE"/>
    <property type="match status" value="1"/>
</dbReference>
<keyword evidence="6 16" id="KW-0288">FMN</keyword>
<evidence type="ECO:0000256" key="5">
    <source>
        <dbReference type="ARBA" id="ARBA00022630"/>
    </source>
</evidence>
<dbReference type="EC" id="7.2.1.1" evidence="16"/>
<evidence type="ECO:0000256" key="16">
    <source>
        <dbReference type="HAMAP-Rule" id="MF_00426"/>
    </source>
</evidence>
<feature type="transmembrane region" description="Helical" evidence="16">
    <location>
        <begin position="152"/>
        <end position="173"/>
    </location>
</feature>
<feature type="transmembrane region" description="Helical" evidence="16">
    <location>
        <begin position="267"/>
        <end position="289"/>
    </location>
</feature>
<feature type="modified residue" description="FMN phosphoryl threonine" evidence="16 17">
    <location>
        <position position="229"/>
    </location>
</feature>
<keyword evidence="4 16" id="KW-0597">Phosphoprotein</keyword>
<keyword evidence="8 16" id="KW-1278">Translocase</keyword>
<evidence type="ECO:0000256" key="13">
    <source>
        <dbReference type="ARBA" id="ARBA00023075"/>
    </source>
</evidence>
<keyword evidence="10 16" id="KW-0520">NAD</keyword>
<comment type="subcellular location">
    <subcellularLocation>
        <location evidence="16">Cell membrane</location>
        <topology evidence="16">Multi-pass membrane protein</topology>
    </subcellularLocation>
</comment>
<comment type="function">
    <text evidence="16">NQR complex catalyzes the reduction of ubiquinone-1 to ubiquinol by two successive reactions, coupled with the transport of Na(+) ions from the cytoplasm to the periplasm. NqrA to NqrE are probably involved in the second step, the conversion of ubisemiquinone to ubiquinol.</text>
</comment>
<evidence type="ECO:0000313" key="19">
    <source>
        <dbReference type="Proteomes" id="UP000006764"/>
    </source>
</evidence>
<dbReference type="EMBL" id="CP004387">
    <property type="protein sequence ID" value="AJD48430.1"/>
    <property type="molecule type" value="Genomic_DNA"/>
</dbReference>
<feature type="transmembrane region" description="Helical" evidence="16">
    <location>
        <begin position="296"/>
        <end position="314"/>
    </location>
</feature>
<feature type="transmembrane region" description="Helical" evidence="16">
    <location>
        <begin position="380"/>
        <end position="400"/>
    </location>
</feature>
<keyword evidence="15 16" id="KW-0739">Sodium transport</keyword>
<dbReference type="GO" id="GO:0005886">
    <property type="term" value="C:plasma membrane"/>
    <property type="evidence" value="ECO:0007669"/>
    <property type="project" value="UniProtKB-SubCell"/>
</dbReference>
<evidence type="ECO:0000256" key="14">
    <source>
        <dbReference type="ARBA" id="ARBA00023136"/>
    </source>
</evidence>
<evidence type="ECO:0000256" key="8">
    <source>
        <dbReference type="ARBA" id="ARBA00022967"/>
    </source>
</evidence>
<gene>
    <name evidence="16" type="primary">nqrB</name>
    <name evidence="18" type="ORF">S7S_10090</name>
</gene>
<dbReference type="Proteomes" id="UP000006764">
    <property type="component" value="Chromosome"/>
</dbReference>
<feature type="transmembrane region" description="Helical" evidence="16">
    <location>
        <begin position="356"/>
        <end position="374"/>
    </location>
</feature>
<comment type="cofactor">
    <cofactor evidence="16 17">
        <name>FMN</name>
        <dbReference type="ChEBI" id="CHEBI:58210"/>
    </cofactor>
</comment>
<dbReference type="InterPro" id="IPR010966">
    <property type="entry name" value="NqrB"/>
</dbReference>
<evidence type="ECO:0000256" key="12">
    <source>
        <dbReference type="ARBA" id="ARBA00023065"/>
    </source>
</evidence>
<keyword evidence="7 16" id="KW-0812">Transmembrane</keyword>
<evidence type="ECO:0000256" key="7">
    <source>
        <dbReference type="ARBA" id="ARBA00022692"/>
    </source>
</evidence>
<evidence type="ECO:0000256" key="11">
    <source>
        <dbReference type="ARBA" id="ARBA00023053"/>
    </source>
</evidence>
<dbReference type="PIRSF" id="PIRSF016055">
    <property type="entry name" value="NADH-UbQ_OxRdtase_B_su"/>
    <property type="match status" value="1"/>
</dbReference>
<evidence type="ECO:0000256" key="17">
    <source>
        <dbReference type="PIRSR" id="PIRSR016055-50"/>
    </source>
</evidence>
<keyword evidence="13 16" id="KW-0830">Ubiquinone</keyword>
<feature type="transmembrane region" description="Helical" evidence="16">
    <location>
        <begin position="326"/>
        <end position="344"/>
    </location>
</feature>
<dbReference type="HAMAP" id="MF_00426">
    <property type="entry name" value="NqrB"/>
    <property type="match status" value="1"/>
</dbReference>
<dbReference type="GO" id="GO:0016655">
    <property type="term" value="F:oxidoreductase activity, acting on NAD(P)H, quinone or similar compound as acceptor"/>
    <property type="evidence" value="ECO:0007669"/>
    <property type="project" value="UniProtKB-UniRule"/>
</dbReference>
<dbReference type="InterPro" id="IPR004338">
    <property type="entry name" value="NqrB/RnfD"/>
</dbReference>
<evidence type="ECO:0000256" key="6">
    <source>
        <dbReference type="ARBA" id="ARBA00022643"/>
    </source>
</evidence>
<sequence length="416" mass="45310">MGLRHYLDSKVAPHFHEGGKLEKYYVFYEMFDTMLYSPPDTTRTASHVRDGIDLKRVMMTVWFATFPAILFGLYNTGYQANLQITEFGYSPIEGWRTDLVALLAGFDYTSLWANMLHGAVYYIPIMITVYVGGFIWEGLFAWKRGHEVNEGFFVTGILFTLILPPAIPLWQVFLGISFGVVIGKEVFGGTGKNFLNPALVGRAFLFFAYPAQMSGDAVWTAVDNFSGATPLSLAASGDLDFAAGLTGNALAGQGMDLSWMQTFLGGIQGSIGETSTLAILFGAALLLITRIASWRIMAGVVVGVVALASLLNSVGSDTNPMFAMPWYWHLTLGGLAFGLVFMATDPVSAAMTDTGKWIFGIVIGLMVVMIRVLNPAFPEGVMLAILFGNLCAPLIDFFVVQANIRRRQRRTAGGAA</sequence>
<keyword evidence="12 16" id="KW-0406">Ion transport</keyword>
<dbReference type="GO" id="GO:0010181">
    <property type="term" value="F:FMN binding"/>
    <property type="evidence" value="ECO:0007669"/>
    <property type="project" value="InterPro"/>
</dbReference>
<feature type="transmembrane region" description="Helical" evidence="16">
    <location>
        <begin position="119"/>
        <end position="140"/>
    </location>
</feature>
<keyword evidence="1 16" id="KW-0813">Transport</keyword>
<feature type="transmembrane region" description="Helical" evidence="16">
    <location>
        <begin position="57"/>
        <end position="74"/>
    </location>
</feature>
<organism evidence="18 19">
    <name type="scientific">Isoalcanivorax pacificus W11-5</name>
    <dbReference type="NCBI Taxonomy" id="391936"/>
    <lineage>
        <taxon>Bacteria</taxon>
        <taxon>Pseudomonadati</taxon>
        <taxon>Pseudomonadota</taxon>
        <taxon>Gammaproteobacteria</taxon>
        <taxon>Oceanospirillales</taxon>
        <taxon>Alcanivoracaceae</taxon>
        <taxon>Isoalcanivorax</taxon>
    </lineage>
</organism>
<keyword evidence="19" id="KW-1185">Reference proteome</keyword>
<evidence type="ECO:0000256" key="15">
    <source>
        <dbReference type="ARBA" id="ARBA00023201"/>
    </source>
</evidence>
<dbReference type="HOGENOM" id="CLU_042020_1_1_6"/>
<protein>
    <recommendedName>
        <fullName evidence="16">Na(+)-translocating NADH-quinone reductase subunit B</fullName>
        <shortName evidence="16">Na(+)-NQR subunit B</shortName>
        <shortName evidence="16">Na(+)-translocating NQR subunit B</shortName>
        <ecNumber evidence="16">7.2.1.1</ecNumber>
    </recommendedName>
    <alternativeName>
        <fullName evidence="16">NQR complex subunit B</fullName>
    </alternativeName>
    <alternativeName>
        <fullName evidence="16">NQR-1 subunit B</fullName>
    </alternativeName>
</protein>
<evidence type="ECO:0000256" key="2">
    <source>
        <dbReference type="ARBA" id="ARBA00022475"/>
    </source>
</evidence>
<comment type="similarity">
    <text evidence="16">Belongs to the NqrB/RnfD family.</text>
</comment>
<evidence type="ECO:0000313" key="18">
    <source>
        <dbReference type="EMBL" id="AJD48430.1"/>
    </source>
</evidence>
<keyword evidence="9 16" id="KW-1133">Transmembrane helix</keyword>
<dbReference type="GO" id="GO:0022904">
    <property type="term" value="P:respiratory electron transport chain"/>
    <property type="evidence" value="ECO:0007669"/>
    <property type="project" value="InterPro"/>
</dbReference>
<proteinExistence type="inferred from homology"/>
<keyword evidence="5 16" id="KW-0285">Flavoprotein</keyword>
<dbReference type="RefSeq" id="WP_008735294.1">
    <property type="nucleotide sequence ID" value="NZ_CP004387.1"/>
</dbReference>
<dbReference type="NCBIfam" id="TIGR01937">
    <property type="entry name" value="nqrB"/>
    <property type="match status" value="1"/>
</dbReference>
<dbReference type="PANTHER" id="PTHR30578">
    <property type="entry name" value="ELECTRON TRANSPORT COMPLEX PROTEIN RNFD"/>
    <property type="match status" value="1"/>
</dbReference>
<dbReference type="AlphaFoldDB" id="A0A0B4XNT2"/>
<dbReference type="PANTHER" id="PTHR30578:SF1">
    <property type="entry name" value="NA(+)-TRANSLOCATING NADH-QUINONE REDUCTASE SUBUNIT B"/>
    <property type="match status" value="1"/>
</dbReference>
<reference evidence="18 19" key="1">
    <citation type="journal article" date="2012" name="J. Bacteriol.">
        <title>Genome sequence of an alkane-degrading bacterium, Alcanivorax pacificus type strain W11-5, isolated from deep sea sediment.</title>
        <authorList>
            <person name="Lai Q."/>
            <person name="Shao Z."/>
        </authorList>
    </citation>
    <scope>NUCLEOTIDE SEQUENCE [LARGE SCALE GENOMIC DNA]</scope>
    <source>
        <strain evidence="18 19">W11-5</strain>
    </source>
</reference>
<evidence type="ECO:0000256" key="3">
    <source>
        <dbReference type="ARBA" id="ARBA00022519"/>
    </source>
</evidence>
<dbReference type="STRING" id="391936.S7S_10090"/>
<evidence type="ECO:0000256" key="4">
    <source>
        <dbReference type="ARBA" id="ARBA00022553"/>
    </source>
</evidence>
<dbReference type="KEGG" id="apac:S7S_10090"/>
<evidence type="ECO:0000256" key="1">
    <source>
        <dbReference type="ARBA" id="ARBA00022448"/>
    </source>
</evidence>
<accession>A0A0B4XNT2</accession>
<dbReference type="OrthoDB" id="9776359at2"/>
<evidence type="ECO:0000256" key="9">
    <source>
        <dbReference type="ARBA" id="ARBA00022989"/>
    </source>
</evidence>
<keyword evidence="2 16" id="KW-1003">Cell membrane</keyword>
<dbReference type="NCBIfam" id="NF003756">
    <property type="entry name" value="PRK05349.1"/>
    <property type="match status" value="1"/>
</dbReference>
<comment type="subunit">
    <text evidence="16">Composed of six subunits; NqrA, NqrB, NqrC, NqrD, NqrE and NqrF.</text>
</comment>
<comment type="catalytic activity">
    <reaction evidence="16">
        <text>a ubiquinone + n Na(+)(in) + NADH + H(+) = a ubiquinol + n Na(+)(out) + NAD(+)</text>
        <dbReference type="Rhea" id="RHEA:47748"/>
        <dbReference type="Rhea" id="RHEA-COMP:9565"/>
        <dbReference type="Rhea" id="RHEA-COMP:9566"/>
        <dbReference type="ChEBI" id="CHEBI:15378"/>
        <dbReference type="ChEBI" id="CHEBI:16389"/>
        <dbReference type="ChEBI" id="CHEBI:17976"/>
        <dbReference type="ChEBI" id="CHEBI:29101"/>
        <dbReference type="ChEBI" id="CHEBI:57540"/>
        <dbReference type="ChEBI" id="CHEBI:57945"/>
        <dbReference type="EC" id="7.2.1.1"/>
    </reaction>
</comment>
<name>A0A0B4XNT2_9GAMM</name>
<keyword evidence="14 16" id="KW-0472">Membrane</keyword>